<feature type="compositionally biased region" description="Polar residues" evidence="1">
    <location>
        <begin position="369"/>
        <end position="378"/>
    </location>
</feature>
<accession>A0A4Z1KG23</accession>
<gene>
    <name evidence="2" type="ORF">BPOR_0501g00020</name>
</gene>
<feature type="region of interest" description="Disordered" evidence="1">
    <location>
        <begin position="335"/>
        <end position="378"/>
    </location>
</feature>
<proteinExistence type="predicted"/>
<organism evidence="2 3">
    <name type="scientific">Botrytis porri</name>
    <dbReference type="NCBI Taxonomy" id="87229"/>
    <lineage>
        <taxon>Eukaryota</taxon>
        <taxon>Fungi</taxon>
        <taxon>Dikarya</taxon>
        <taxon>Ascomycota</taxon>
        <taxon>Pezizomycotina</taxon>
        <taxon>Leotiomycetes</taxon>
        <taxon>Helotiales</taxon>
        <taxon>Sclerotiniaceae</taxon>
        <taxon>Botrytis</taxon>
    </lineage>
</organism>
<feature type="compositionally biased region" description="Polar residues" evidence="1">
    <location>
        <begin position="547"/>
        <end position="560"/>
    </location>
</feature>
<dbReference type="AlphaFoldDB" id="A0A4Z1KG23"/>
<evidence type="ECO:0000313" key="2">
    <source>
        <dbReference type="EMBL" id="TGO84468.1"/>
    </source>
</evidence>
<protein>
    <submittedName>
        <fullName evidence="2">Uncharacterized protein</fullName>
    </submittedName>
</protein>
<evidence type="ECO:0000256" key="1">
    <source>
        <dbReference type="SAM" id="MobiDB-lite"/>
    </source>
</evidence>
<name>A0A4Z1KG23_9HELO</name>
<evidence type="ECO:0000313" key="3">
    <source>
        <dbReference type="Proteomes" id="UP000297280"/>
    </source>
</evidence>
<feature type="region of interest" description="Disordered" evidence="1">
    <location>
        <begin position="21"/>
        <end position="76"/>
    </location>
</feature>
<comment type="caution">
    <text evidence="2">The sequence shown here is derived from an EMBL/GenBank/DDBJ whole genome shotgun (WGS) entry which is preliminary data.</text>
</comment>
<dbReference type="EMBL" id="PQXO01000500">
    <property type="protein sequence ID" value="TGO84468.1"/>
    <property type="molecule type" value="Genomic_DNA"/>
</dbReference>
<feature type="compositionally biased region" description="Basic residues" evidence="1">
    <location>
        <begin position="592"/>
        <end position="601"/>
    </location>
</feature>
<feature type="compositionally biased region" description="Low complexity" evidence="1">
    <location>
        <begin position="36"/>
        <end position="54"/>
    </location>
</feature>
<feature type="compositionally biased region" description="Acidic residues" evidence="1">
    <location>
        <begin position="641"/>
        <end position="653"/>
    </location>
</feature>
<dbReference type="Proteomes" id="UP000297280">
    <property type="component" value="Unassembled WGS sequence"/>
</dbReference>
<keyword evidence="3" id="KW-1185">Reference proteome</keyword>
<sequence>MSSPPPIPQPQLANCRTLIRSPDRVDRWMQGTGEFSNQPMSPSNNVPNSPPSGNQYGLDDGVILSSPSVGSRPQNSPHDVFAAPITQENMRAGAGFTDPEISNAPPNQALAGFDYEAFLGELQQRNEHILHNMGEYPPIPNLGDNAHQDFHDGNNRVDDPYNMTALQNSKMNTSLTPHKLPNDDIIGNDYSRNMMPMDVYSFQPRYDDLQPFGQGAHRTDANMTTGMMNTTNNHQQSMGNQVMENIPLQSVNPPHYFADIESDLRNYQPYSNYDNGILPNNPGYQGFQGSDYMLWNYGNMAPTQPAVQSYGDRMSNHNLAYVPPQHVIADRFEDSPYGLESDEDSQETSDDDDDEDGSGRSLGEPINMASDQSAVRYTQSPTTVSGYISDQRVPGLVGTGLNAANAPDNISSSKDEVLHAQGLSVPNVLGDMPSNQHTDHNEQDLDIANVPDNMQSNQHIVHSEQGNMPTSGGAQMDTLQDQILSDAAQPFNTINYGPYFPQDTSSRQALQLDSNPTLISNFAEPRVALNSREADTRSARYFPPNLPSTMASSVRQSQMETPRAVNPFRNPARNEKSDTRKNSSRSANRVNKSIRRKRPAKTQKLQSAIANSALQLLGESTSQAVEAQNDPENSKSQAVEAQDESETSYESVE</sequence>
<feature type="compositionally biased region" description="Polar residues" evidence="1">
    <location>
        <begin position="65"/>
        <end position="76"/>
    </location>
</feature>
<feature type="compositionally biased region" description="Polar residues" evidence="1">
    <location>
        <begin position="620"/>
        <end position="639"/>
    </location>
</feature>
<feature type="compositionally biased region" description="Basic and acidic residues" evidence="1">
    <location>
        <begin position="572"/>
        <end position="581"/>
    </location>
</feature>
<feature type="region of interest" description="Disordered" evidence="1">
    <location>
        <begin position="620"/>
        <end position="653"/>
    </location>
</feature>
<reference evidence="2 3" key="1">
    <citation type="submission" date="2017-12" db="EMBL/GenBank/DDBJ databases">
        <title>Comparative genomics of Botrytis spp.</title>
        <authorList>
            <person name="Valero-Jimenez C.A."/>
            <person name="Tapia P."/>
            <person name="Veloso J."/>
            <person name="Silva-Moreno E."/>
            <person name="Staats M."/>
            <person name="Valdes J.H."/>
            <person name="Van Kan J.A.L."/>
        </authorList>
    </citation>
    <scope>NUCLEOTIDE SEQUENCE [LARGE SCALE GENOMIC DNA]</scope>
    <source>
        <strain evidence="2 3">MUCL3349</strain>
    </source>
</reference>
<feature type="region of interest" description="Disordered" evidence="1">
    <location>
        <begin position="534"/>
        <end position="607"/>
    </location>
</feature>
<feature type="compositionally biased region" description="Acidic residues" evidence="1">
    <location>
        <begin position="340"/>
        <end position="356"/>
    </location>
</feature>